<dbReference type="GO" id="GO:0005737">
    <property type="term" value="C:cytoplasm"/>
    <property type="evidence" value="ECO:0007669"/>
    <property type="project" value="TreeGrafter"/>
</dbReference>
<dbReference type="PROSITE" id="PS50405">
    <property type="entry name" value="GST_CTER"/>
    <property type="match status" value="1"/>
</dbReference>
<dbReference type="SFLD" id="SFLDG01148">
    <property type="entry name" value="Xi_(cytGST)"/>
    <property type="match status" value="1"/>
</dbReference>
<protein>
    <submittedName>
        <fullName evidence="5">Omega-class glutathione transferase</fullName>
    </submittedName>
</protein>
<dbReference type="InterPro" id="IPR004045">
    <property type="entry name" value="Glutathione_S-Trfase_N"/>
</dbReference>
<dbReference type="InterPro" id="IPR047047">
    <property type="entry name" value="GST_Omega-like_C"/>
</dbReference>
<dbReference type="AlphaFoldDB" id="A0A3Q8UC17"/>
<dbReference type="InterPro" id="IPR036249">
    <property type="entry name" value="Thioredoxin-like_sf"/>
</dbReference>
<dbReference type="SMR" id="A0A3Q8UC17"/>
<feature type="active site" description="Proton donor/acceptor" evidence="1">
    <location>
        <position position="214"/>
    </location>
</feature>
<dbReference type="InterPro" id="IPR016639">
    <property type="entry name" value="GST_Omega/GSH"/>
</dbReference>
<feature type="binding site" evidence="2">
    <location>
        <begin position="166"/>
        <end position="167"/>
    </location>
    <ligand>
        <name>glutathione</name>
        <dbReference type="ChEBI" id="CHEBI:57925"/>
    </ligand>
</feature>
<proteinExistence type="evidence at transcript level"/>
<dbReference type="SFLD" id="SFLDS00019">
    <property type="entry name" value="Glutathione_Transferase_(cytos"/>
    <property type="match status" value="1"/>
</dbReference>
<dbReference type="SUPFAM" id="SSF52833">
    <property type="entry name" value="Thioredoxin-like"/>
    <property type="match status" value="1"/>
</dbReference>
<feature type="site" description="Lowers pKa of active site Cys" evidence="3">
    <location>
        <position position="272"/>
    </location>
</feature>
<evidence type="ECO:0000259" key="4">
    <source>
        <dbReference type="PROSITE" id="PS50405"/>
    </source>
</evidence>
<evidence type="ECO:0000256" key="1">
    <source>
        <dbReference type="PIRSR" id="PIRSR015753-1"/>
    </source>
</evidence>
<feature type="domain" description="GST C-terminal" evidence="4">
    <location>
        <begin position="191"/>
        <end position="315"/>
    </location>
</feature>
<dbReference type="SUPFAM" id="SSF47616">
    <property type="entry name" value="GST C-terminal domain-like"/>
    <property type="match status" value="1"/>
</dbReference>
<dbReference type="InterPro" id="IPR040079">
    <property type="entry name" value="Glutathione_S-Trfase"/>
</dbReference>
<dbReference type="EMBL" id="MK266014">
    <property type="protein sequence ID" value="AZL94639.1"/>
    <property type="molecule type" value="mRNA"/>
</dbReference>
<dbReference type="CDD" id="cd03190">
    <property type="entry name" value="GST_C_Omega_like"/>
    <property type="match status" value="1"/>
</dbReference>
<feature type="binding site" evidence="2">
    <location>
        <position position="90"/>
    </location>
    <ligand>
        <name>glutathione</name>
        <dbReference type="ChEBI" id="CHEBI:57925"/>
    </ligand>
</feature>
<dbReference type="PIRSF" id="PIRSF015753">
    <property type="entry name" value="GST"/>
    <property type="match status" value="1"/>
</dbReference>
<dbReference type="Gene3D" id="3.40.30.10">
    <property type="entry name" value="Glutaredoxin"/>
    <property type="match status" value="1"/>
</dbReference>
<evidence type="ECO:0000256" key="2">
    <source>
        <dbReference type="PIRSR" id="PIRSR015753-2"/>
    </source>
</evidence>
<accession>A0A3Q8UC17</accession>
<organism evidence="5">
    <name type="scientific">Nephromyces sp. MMRI</name>
    <dbReference type="NCBI Taxonomy" id="2496275"/>
    <lineage>
        <taxon>Eukaryota</taxon>
        <taxon>Sar</taxon>
        <taxon>Alveolata</taxon>
        <taxon>Apicomplexa</taxon>
        <taxon>Aconoidasida</taxon>
        <taxon>Nephromycida</taxon>
        <taxon>Nephromyces</taxon>
    </lineage>
</organism>
<dbReference type="PANTHER" id="PTHR32419">
    <property type="entry name" value="GLUTATHIONYL-HYDROQUINONE REDUCTASE"/>
    <property type="match status" value="1"/>
</dbReference>
<dbReference type="GO" id="GO:0004364">
    <property type="term" value="F:glutathione transferase activity"/>
    <property type="evidence" value="ECO:0007669"/>
    <property type="project" value="InterPro"/>
</dbReference>
<dbReference type="InterPro" id="IPR036282">
    <property type="entry name" value="Glutathione-S-Trfase_C_sf"/>
</dbReference>
<dbReference type="PANTHER" id="PTHR32419:SF6">
    <property type="entry name" value="GLUTATHIONE S-TRANSFERASE OMEGA-LIKE 1-RELATED"/>
    <property type="match status" value="1"/>
</dbReference>
<evidence type="ECO:0000256" key="3">
    <source>
        <dbReference type="PIRSR" id="PIRSR015753-3"/>
    </source>
</evidence>
<dbReference type="SFLD" id="SFLDG01206">
    <property type="entry name" value="Xi.1"/>
    <property type="match status" value="1"/>
</dbReference>
<feature type="active site" description="Nucleophile" evidence="1">
    <location>
        <position position="49"/>
    </location>
</feature>
<dbReference type="Pfam" id="PF13409">
    <property type="entry name" value="GST_N_2"/>
    <property type="match status" value="1"/>
</dbReference>
<evidence type="ECO:0000313" key="5">
    <source>
        <dbReference type="EMBL" id="AZL94639.1"/>
    </source>
</evidence>
<dbReference type="Pfam" id="PF13410">
    <property type="entry name" value="GST_C_2"/>
    <property type="match status" value="1"/>
</dbReference>
<reference evidence="5" key="1">
    <citation type="journal article" date="2018" name="Genome Biol. Evol.">
        <title>Nephromyces encodes a urate metabolism pathway and predicted peroxisomes, demonstrating these are not ancient losses of apicomplexans.</title>
        <authorList>
            <person name="Paight C."/>
            <person name="Slamovits C.H."/>
            <person name="Saffo M.B."/>
            <person name="Lane C.E."/>
        </authorList>
    </citation>
    <scope>NUCLEOTIDE SEQUENCE</scope>
    <source>
        <strain evidence="5">Neph245</strain>
    </source>
</reference>
<name>A0A3Q8UC17_9APIC</name>
<dbReference type="Gene3D" id="1.20.1050.10">
    <property type="match status" value="1"/>
</dbReference>
<sequence length="347" mass="39175">MSGSVATIVSKTGAFMRPSSYFRSSISTDGSTPFPPEANRYHLFVSLACPWASRCLAALHLKGLSSIIGVSIVHPTFQPTRPTIDQHMGWCFKSAGDPPLTNADGYGSIKCDATLTGCPDPVTGASFIRDIYETALQTIGQPKDLTITYSVPILLCKHTNSIVNNESSDIMRILNSSFNSYALNPTTDLYPNELKSKIDEVNEWVYIHINNGVYKCGFAKSQAAYDAAVEMLFVHLDKCEEILKRQRYLIGEQLTEADVRLFMTLIRFDEVYTSYFKTNCKCIHQYDALMEYCRELYQMEGIRASVNMEHIKNHYFTSHKWLNPFAIIPKGPNFLKMLEVPHKRGEM</sequence>
<dbReference type="InterPro" id="IPR010987">
    <property type="entry name" value="Glutathione-S-Trfase_C-like"/>
</dbReference>
<feature type="site" description="Lowers pKa of active site Cys" evidence="3">
    <location>
        <position position="315"/>
    </location>
</feature>
<keyword evidence="5" id="KW-0808">Transferase</keyword>